<evidence type="ECO:0000313" key="1">
    <source>
        <dbReference type="EMBL" id="KAF2663205.1"/>
    </source>
</evidence>
<gene>
    <name evidence="1" type="ORF">BT63DRAFT_419268</name>
</gene>
<evidence type="ECO:0000313" key="2">
    <source>
        <dbReference type="Proteomes" id="UP000799302"/>
    </source>
</evidence>
<dbReference type="Proteomes" id="UP000799302">
    <property type="component" value="Unassembled WGS sequence"/>
</dbReference>
<protein>
    <submittedName>
        <fullName evidence="1">Uncharacterized protein</fullName>
    </submittedName>
</protein>
<name>A0A6A6TT18_9PEZI</name>
<organism evidence="1 2">
    <name type="scientific">Microthyrium microscopicum</name>
    <dbReference type="NCBI Taxonomy" id="703497"/>
    <lineage>
        <taxon>Eukaryota</taxon>
        <taxon>Fungi</taxon>
        <taxon>Dikarya</taxon>
        <taxon>Ascomycota</taxon>
        <taxon>Pezizomycotina</taxon>
        <taxon>Dothideomycetes</taxon>
        <taxon>Dothideomycetes incertae sedis</taxon>
        <taxon>Microthyriales</taxon>
        <taxon>Microthyriaceae</taxon>
        <taxon>Microthyrium</taxon>
    </lineage>
</organism>
<keyword evidence="2" id="KW-1185">Reference proteome</keyword>
<accession>A0A6A6TT18</accession>
<dbReference type="EMBL" id="MU004247">
    <property type="protein sequence ID" value="KAF2663205.1"/>
    <property type="molecule type" value="Genomic_DNA"/>
</dbReference>
<proteinExistence type="predicted"/>
<reference evidence="1" key="1">
    <citation type="journal article" date="2020" name="Stud. Mycol.">
        <title>101 Dothideomycetes genomes: a test case for predicting lifestyles and emergence of pathogens.</title>
        <authorList>
            <person name="Haridas S."/>
            <person name="Albert R."/>
            <person name="Binder M."/>
            <person name="Bloem J."/>
            <person name="Labutti K."/>
            <person name="Salamov A."/>
            <person name="Andreopoulos B."/>
            <person name="Baker S."/>
            <person name="Barry K."/>
            <person name="Bills G."/>
            <person name="Bluhm B."/>
            <person name="Cannon C."/>
            <person name="Castanera R."/>
            <person name="Culley D."/>
            <person name="Daum C."/>
            <person name="Ezra D."/>
            <person name="Gonzalez J."/>
            <person name="Henrissat B."/>
            <person name="Kuo A."/>
            <person name="Liang C."/>
            <person name="Lipzen A."/>
            <person name="Lutzoni F."/>
            <person name="Magnuson J."/>
            <person name="Mondo S."/>
            <person name="Nolan M."/>
            <person name="Ohm R."/>
            <person name="Pangilinan J."/>
            <person name="Park H.-J."/>
            <person name="Ramirez L."/>
            <person name="Alfaro M."/>
            <person name="Sun H."/>
            <person name="Tritt A."/>
            <person name="Yoshinaga Y."/>
            <person name="Zwiers L.-H."/>
            <person name="Turgeon B."/>
            <person name="Goodwin S."/>
            <person name="Spatafora J."/>
            <person name="Crous P."/>
            <person name="Grigoriev I."/>
        </authorList>
    </citation>
    <scope>NUCLEOTIDE SEQUENCE</scope>
    <source>
        <strain evidence="1">CBS 115976</strain>
    </source>
</reference>
<dbReference type="AlphaFoldDB" id="A0A6A6TT18"/>
<sequence length="405" mass="45412">MSSSSLSPLQAGERRKNRAAYYAGQTSLGKMYGFKVIQEDYPPGNIQVTEIHSRHDPLYRVTIAGADLGLQLLEDSAGHHHLKKTLKVCLKASKREKSVDDEAAESLMAAFFARMRASFPVVILADTGLLTSGSYNRRPTWKKEWIKSREGWDAKWAGVIVVNRQLVATLAALARENATGSNFQMTRFWYVGVVRLAIAFATQLVEMFMCYVLQDNSYLPWPSPVPENERFGALDEQASSKVVGNTVSYYGLHWTRQMLKGDPCYAAFQLPAEFSSLEQFNTGFATMATPDPMLPSTTLYSQVHLDSIENTAQNRINTPFLAAIGRTMFYDAILNSVPFKDQLPPDAEVRSIWEWSRRGLPATEMAPPELLGDRSVTDEEMERYKACPGFNEQVPRPLEPAFVIC</sequence>